<organism evidence="6 7">
    <name type="scientific">Nocardioides gansuensis</name>
    <dbReference type="NCBI Taxonomy" id="2138300"/>
    <lineage>
        <taxon>Bacteria</taxon>
        <taxon>Bacillati</taxon>
        <taxon>Actinomycetota</taxon>
        <taxon>Actinomycetes</taxon>
        <taxon>Propionibacteriales</taxon>
        <taxon>Nocardioidaceae</taxon>
        <taxon>Nocardioides</taxon>
    </lineage>
</organism>
<dbReference type="Gene3D" id="1.10.260.40">
    <property type="entry name" value="lambda repressor-like DNA-binding domains"/>
    <property type="match status" value="1"/>
</dbReference>
<dbReference type="InterPro" id="IPR046335">
    <property type="entry name" value="LacI/GalR-like_sensor"/>
</dbReference>
<evidence type="ECO:0000256" key="3">
    <source>
        <dbReference type="ARBA" id="ARBA00023125"/>
    </source>
</evidence>
<dbReference type="EMBL" id="QDGZ01000001">
    <property type="protein sequence ID" value="PVG84806.1"/>
    <property type="molecule type" value="Genomic_DNA"/>
</dbReference>
<dbReference type="PROSITE" id="PS50932">
    <property type="entry name" value="HTH_LACI_2"/>
    <property type="match status" value="1"/>
</dbReference>
<evidence type="ECO:0000259" key="5">
    <source>
        <dbReference type="PROSITE" id="PS50932"/>
    </source>
</evidence>
<feature type="domain" description="HTH lacI-type" evidence="5">
    <location>
        <begin position="21"/>
        <end position="77"/>
    </location>
</feature>
<name>A0A2T8FGH3_9ACTN</name>
<dbReference type="SUPFAM" id="SSF47413">
    <property type="entry name" value="lambda repressor-like DNA-binding domains"/>
    <property type="match status" value="1"/>
</dbReference>
<evidence type="ECO:0000256" key="4">
    <source>
        <dbReference type="ARBA" id="ARBA00023163"/>
    </source>
</evidence>
<evidence type="ECO:0000313" key="7">
    <source>
        <dbReference type="Proteomes" id="UP000246018"/>
    </source>
</evidence>
<dbReference type="InterPro" id="IPR000843">
    <property type="entry name" value="HTH_LacI"/>
</dbReference>
<proteinExistence type="predicted"/>
<dbReference type="PROSITE" id="PS00356">
    <property type="entry name" value="HTH_LACI_1"/>
    <property type="match status" value="1"/>
</dbReference>
<dbReference type="GO" id="GO:0003700">
    <property type="term" value="F:DNA-binding transcription factor activity"/>
    <property type="evidence" value="ECO:0007669"/>
    <property type="project" value="TreeGrafter"/>
</dbReference>
<keyword evidence="7" id="KW-1185">Reference proteome</keyword>
<reference evidence="6 7" key="1">
    <citation type="submission" date="2018-04" db="EMBL/GenBank/DDBJ databases">
        <title>Genome of Nocardioides gansuensis WSJ-1.</title>
        <authorList>
            <person name="Wu S."/>
            <person name="Wang G."/>
        </authorList>
    </citation>
    <scope>NUCLEOTIDE SEQUENCE [LARGE SCALE GENOMIC DNA]</scope>
    <source>
        <strain evidence="6 7">WSJ-1</strain>
    </source>
</reference>
<dbReference type="SMART" id="SM00354">
    <property type="entry name" value="HTH_LACI"/>
    <property type="match status" value="1"/>
</dbReference>
<gene>
    <name evidence="6" type="ORF">DDE18_00025</name>
</gene>
<dbReference type="Pfam" id="PF13377">
    <property type="entry name" value="Peripla_BP_3"/>
    <property type="match status" value="1"/>
</dbReference>
<dbReference type="CDD" id="cd01392">
    <property type="entry name" value="HTH_LacI"/>
    <property type="match status" value="1"/>
</dbReference>
<accession>A0A2T8FGH3</accession>
<protein>
    <submittedName>
        <fullName evidence="6">LacI family transcriptional regulator</fullName>
    </submittedName>
</protein>
<dbReference type="InterPro" id="IPR010982">
    <property type="entry name" value="Lambda_DNA-bd_dom_sf"/>
</dbReference>
<evidence type="ECO:0000313" key="6">
    <source>
        <dbReference type="EMBL" id="PVG84806.1"/>
    </source>
</evidence>
<keyword evidence="3" id="KW-0238">DNA-binding</keyword>
<evidence type="ECO:0000256" key="1">
    <source>
        <dbReference type="ARBA" id="ARBA00022491"/>
    </source>
</evidence>
<comment type="caution">
    <text evidence="6">The sequence shown here is derived from an EMBL/GenBank/DDBJ whole genome shotgun (WGS) entry which is preliminary data.</text>
</comment>
<sequence>MTNAESSGSGKAQDGHHTRRATIADVARLAEVSSATVSFVINNKHAMRISAATRERVWAAVRELGYRPNALAKSLSSGSSRFIGVVADAIATTPFAGQLIQGAQDEAWRHGYVLLVTNTDEEPEVEVQALRMLLEHQVAGILYSTYYHREVELPPSLGNASVVLANCYAEGAVAPCVVPDEVQGGRTATEVLLAAGHRRVAFVNSVEDAPATKGRLQGYRIALEAAGIPFDENLVLTLGSHQESGSIAGDKLVEIEQRPTAVFCYNDRVAMGLYDALRERGLRVPTDMAVVGFDNQEIISGHLRPPLTTVALPHYEIGVRAVQVLLGIDTGEPPGLLRHVIECPIIIRESV</sequence>
<dbReference type="AlphaFoldDB" id="A0A2T8FGH3"/>
<dbReference type="Proteomes" id="UP000246018">
    <property type="component" value="Unassembled WGS sequence"/>
</dbReference>
<dbReference type="PANTHER" id="PTHR30146">
    <property type="entry name" value="LACI-RELATED TRANSCRIPTIONAL REPRESSOR"/>
    <property type="match status" value="1"/>
</dbReference>
<dbReference type="CDD" id="cd06288">
    <property type="entry name" value="PBP1_sucrose_transcription_regulator"/>
    <property type="match status" value="1"/>
</dbReference>
<keyword evidence="2" id="KW-0805">Transcription regulation</keyword>
<evidence type="ECO:0000256" key="2">
    <source>
        <dbReference type="ARBA" id="ARBA00023015"/>
    </source>
</evidence>
<keyword evidence="1" id="KW-0678">Repressor</keyword>
<dbReference type="Gene3D" id="3.40.50.2300">
    <property type="match status" value="2"/>
</dbReference>
<dbReference type="Pfam" id="PF00356">
    <property type="entry name" value="LacI"/>
    <property type="match status" value="1"/>
</dbReference>
<dbReference type="RefSeq" id="WP_116570934.1">
    <property type="nucleotide sequence ID" value="NZ_QDGZ01000001.1"/>
</dbReference>
<keyword evidence="4" id="KW-0804">Transcription</keyword>
<dbReference type="OrthoDB" id="9798934at2"/>
<dbReference type="PANTHER" id="PTHR30146:SF148">
    <property type="entry name" value="HTH-TYPE TRANSCRIPTIONAL REPRESSOR PURR-RELATED"/>
    <property type="match status" value="1"/>
</dbReference>
<dbReference type="InterPro" id="IPR028082">
    <property type="entry name" value="Peripla_BP_I"/>
</dbReference>
<dbReference type="GO" id="GO:0000976">
    <property type="term" value="F:transcription cis-regulatory region binding"/>
    <property type="evidence" value="ECO:0007669"/>
    <property type="project" value="TreeGrafter"/>
</dbReference>
<dbReference type="SUPFAM" id="SSF53822">
    <property type="entry name" value="Periplasmic binding protein-like I"/>
    <property type="match status" value="1"/>
</dbReference>